<dbReference type="AlphaFoldDB" id="A0A2K5AP21"/>
<dbReference type="KEGG" id="ncv:NCAV_0184"/>
<dbReference type="InterPro" id="IPR012131">
    <property type="entry name" value="Hstdl_DH"/>
</dbReference>
<feature type="binding site" evidence="8">
    <location>
        <position position="293"/>
    </location>
    <ligand>
        <name>substrate</name>
    </ligand>
</feature>
<dbReference type="Pfam" id="PF00815">
    <property type="entry name" value="Histidinol_dh"/>
    <property type="match status" value="1"/>
</dbReference>
<comment type="function">
    <text evidence="6">Catalyzes the sequential NAD-dependent oxidations of L-histidinol to L-histidinaldehyde and then to L-histidine.</text>
</comment>
<dbReference type="InterPro" id="IPR022695">
    <property type="entry name" value="Histidinol_DH_monofunct"/>
</dbReference>
<dbReference type="InterPro" id="IPR001692">
    <property type="entry name" value="Histidinol_DH_CS"/>
</dbReference>
<feature type="binding site" evidence="8">
    <location>
        <position position="448"/>
    </location>
    <ligand>
        <name>substrate</name>
    </ligand>
</feature>
<dbReference type="GO" id="GO:0000105">
    <property type="term" value="P:L-histidine biosynthetic process"/>
    <property type="evidence" value="ECO:0007669"/>
    <property type="project" value="UniProtKB-UniRule"/>
</dbReference>
<feature type="binding site" evidence="8">
    <location>
        <position position="290"/>
    </location>
    <ligand>
        <name>substrate</name>
    </ligand>
</feature>
<evidence type="ECO:0000256" key="10">
    <source>
        <dbReference type="RuleBase" id="RU004175"/>
    </source>
</evidence>
<keyword evidence="12" id="KW-1185">Reference proteome</keyword>
<keyword evidence="5 6" id="KW-0560">Oxidoreductase</keyword>
<keyword evidence="6" id="KW-0520">NAD</keyword>
<dbReference type="GO" id="GO:0046872">
    <property type="term" value="F:metal ion binding"/>
    <property type="evidence" value="ECO:0007669"/>
    <property type="project" value="UniProtKB-KW"/>
</dbReference>
<feature type="active site" description="Proton acceptor" evidence="7">
    <location>
        <position position="359"/>
    </location>
</feature>
<evidence type="ECO:0000256" key="7">
    <source>
        <dbReference type="PIRSR" id="PIRSR000099-1"/>
    </source>
</evidence>
<feature type="binding site" evidence="8">
    <location>
        <position position="394"/>
    </location>
    <ligand>
        <name>substrate</name>
    </ligand>
</feature>
<dbReference type="Gene3D" id="1.20.5.1300">
    <property type="match status" value="1"/>
</dbReference>
<proteinExistence type="inferred from homology"/>
<accession>A0A2K5AP21</accession>
<comment type="pathway">
    <text evidence="6">Amino-acid biosynthesis; L-histidine biosynthesis; L-histidine from 5-phospho-alpha-D-ribose 1-diphosphate: step 9/9.</text>
</comment>
<feature type="binding site" evidence="8">
    <location>
        <position position="453"/>
    </location>
    <ligand>
        <name>substrate</name>
    </ligand>
</feature>
<name>A0A2K5AP21_9ARCH</name>
<evidence type="ECO:0000313" key="11">
    <source>
        <dbReference type="EMBL" id="SPC33384.1"/>
    </source>
</evidence>
<feature type="binding site" evidence="9">
    <location>
        <position position="293"/>
    </location>
    <ligand>
        <name>Zn(2+)</name>
        <dbReference type="ChEBI" id="CHEBI:29105"/>
    </ligand>
</feature>
<feature type="binding site" evidence="9">
    <location>
        <position position="453"/>
    </location>
    <ligand>
        <name>Zn(2+)</name>
        <dbReference type="ChEBI" id="CHEBI:29105"/>
    </ligand>
</feature>
<gene>
    <name evidence="11" type="primary">hisD</name>
    <name evidence="11" type="ORF">NCAV_0184</name>
</gene>
<evidence type="ECO:0000256" key="5">
    <source>
        <dbReference type="ARBA" id="ARBA00023002"/>
    </source>
</evidence>
<dbReference type="RefSeq" id="WP_103287789.1">
    <property type="nucleotide sequence ID" value="NZ_LT981265.1"/>
</dbReference>
<dbReference type="InterPro" id="IPR016161">
    <property type="entry name" value="Ald_DH/histidinol_DH"/>
</dbReference>
<keyword evidence="6" id="KW-0368">Histidine biosynthesis</keyword>
<dbReference type="GO" id="GO:0004399">
    <property type="term" value="F:histidinol dehydrogenase activity"/>
    <property type="evidence" value="ECO:0007669"/>
    <property type="project" value="UniProtKB-UniRule"/>
</dbReference>
<evidence type="ECO:0000256" key="2">
    <source>
        <dbReference type="ARBA" id="ARBA00016531"/>
    </source>
</evidence>
<feature type="binding site" evidence="9">
    <location>
        <position position="290"/>
    </location>
    <ligand>
        <name>Zn(2+)</name>
        <dbReference type="ChEBI" id="CHEBI:29105"/>
    </ligand>
</feature>
<sequence length="467" mass="50443">MRRVPSVDGNRMKNNSTPIRVERLDVDPAYAADMLRHKVVMDEERVNRIRSIINDVKVRGDAAIRDYTLKFDGVDLGSTPLRVAREEIDHAYTLASKEEVEALRAIRCRLEEVERAFLSCIKDMHIMLGSSKVSRVFKPLRSVGCYIPGGKARYASSMLMCVVPARVAGVKRVIACTPPTPNTNGDGKGNGNGKGKGSVDPLTLIAADIAGVDEVYRVGGAQAIAAMAYGSESIKPVSKIVGPGGLAVTIAKHIVSSSVAIDMLAGPTELLVVADGTADPRYIALDLIAQAEHAPDTLCGLITWSDTLAYKVVDELTSLLPNVSRGEIVRESLSSNGFIAICKDEKYAIEFANEFAPEHLQVMVGDEVKHRIIEGIDSAGMMLIGNNSPSPASDYYTGTNHVLPTMGSAKARASLTCLDFLKPLSIVELSREDLKDIAGVVKHIARAEGLENHYRAVESRLSIYLTD</sequence>
<feature type="binding site" evidence="8">
    <location>
        <position position="359"/>
    </location>
    <ligand>
        <name>substrate</name>
    </ligand>
</feature>
<dbReference type="Proteomes" id="UP000236248">
    <property type="component" value="Chromosome NCAV"/>
</dbReference>
<evidence type="ECO:0000256" key="9">
    <source>
        <dbReference type="PIRSR" id="PIRSR000099-4"/>
    </source>
</evidence>
<feature type="active site" description="Proton acceptor" evidence="7">
    <location>
        <position position="358"/>
    </location>
</feature>
<dbReference type="GeneID" id="41594285"/>
<dbReference type="CDD" id="cd06572">
    <property type="entry name" value="Histidinol_dh"/>
    <property type="match status" value="1"/>
</dbReference>
<keyword evidence="4 9" id="KW-0862">Zinc</keyword>
<dbReference type="PANTHER" id="PTHR21256:SF2">
    <property type="entry name" value="HISTIDINE BIOSYNTHESIS TRIFUNCTIONAL PROTEIN"/>
    <property type="match status" value="1"/>
</dbReference>
<evidence type="ECO:0000313" key="12">
    <source>
        <dbReference type="Proteomes" id="UP000236248"/>
    </source>
</evidence>
<dbReference type="EC" id="1.1.1.23" evidence="6"/>
<keyword evidence="3 9" id="KW-0479">Metal-binding</keyword>
<comment type="catalytic activity">
    <reaction evidence="6">
        <text>L-histidinol + 2 NAD(+) + H2O = L-histidine + 2 NADH + 3 H(+)</text>
        <dbReference type="Rhea" id="RHEA:20641"/>
        <dbReference type="ChEBI" id="CHEBI:15377"/>
        <dbReference type="ChEBI" id="CHEBI:15378"/>
        <dbReference type="ChEBI" id="CHEBI:57540"/>
        <dbReference type="ChEBI" id="CHEBI:57595"/>
        <dbReference type="ChEBI" id="CHEBI:57699"/>
        <dbReference type="ChEBI" id="CHEBI:57945"/>
        <dbReference type="EC" id="1.1.1.23"/>
    </reaction>
</comment>
<protein>
    <recommendedName>
        <fullName evidence="2 6">Histidinol dehydrogenase</fullName>
        <shortName evidence="6">HDH</shortName>
        <ecNumber evidence="6">1.1.1.23</ecNumber>
    </recommendedName>
</protein>
<organism evidence="11 12">
    <name type="scientific">Candidatus Nitrosocaldus cavascurensis</name>
    <dbReference type="NCBI Taxonomy" id="2058097"/>
    <lineage>
        <taxon>Archaea</taxon>
        <taxon>Nitrososphaerota</taxon>
        <taxon>Nitrososphaeria</taxon>
        <taxon>Candidatus Nitrosocaldales</taxon>
        <taxon>Candidatus Nitrosocaldaceae</taxon>
        <taxon>Candidatus Nitrosocaldus</taxon>
    </lineage>
</organism>
<reference evidence="12" key="1">
    <citation type="submission" date="2018-01" db="EMBL/GenBank/DDBJ databases">
        <authorList>
            <person name="Kerou L M."/>
        </authorList>
    </citation>
    <scope>NUCLEOTIDE SEQUENCE [LARGE SCALE GENOMIC DNA]</scope>
    <source>
        <strain evidence="12">SCU2</strain>
    </source>
</reference>
<dbReference type="SUPFAM" id="SSF53720">
    <property type="entry name" value="ALDH-like"/>
    <property type="match status" value="1"/>
</dbReference>
<dbReference type="UniPathway" id="UPA00031">
    <property type="reaction ID" value="UER00014"/>
</dbReference>
<evidence type="ECO:0000256" key="6">
    <source>
        <dbReference type="PIRNR" id="PIRNR000099"/>
    </source>
</evidence>
<dbReference type="PIRSF" id="PIRSF000099">
    <property type="entry name" value="Histidinol_dh"/>
    <property type="match status" value="1"/>
</dbReference>
<dbReference type="PRINTS" id="PR00083">
    <property type="entry name" value="HOLDHDRGNASE"/>
</dbReference>
<feature type="binding site" evidence="9">
    <location>
        <position position="394"/>
    </location>
    <ligand>
        <name>Zn(2+)</name>
        <dbReference type="ChEBI" id="CHEBI:29105"/>
    </ligand>
</feature>
<dbReference type="NCBIfam" id="TIGR00069">
    <property type="entry name" value="hisD"/>
    <property type="match status" value="1"/>
</dbReference>
<evidence type="ECO:0000256" key="4">
    <source>
        <dbReference type="ARBA" id="ARBA00022833"/>
    </source>
</evidence>
<evidence type="ECO:0000256" key="1">
    <source>
        <dbReference type="ARBA" id="ARBA00010178"/>
    </source>
</evidence>
<dbReference type="PROSITE" id="PS00611">
    <property type="entry name" value="HISOL_DEHYDROGENASE"/>
    <property type="match status" value="1"/>
</dbReference>
<comment type="similarity">
    <text evidence="1 6 10">Belongs to the histidinol dehydrogenase family.</text>
</comment>
<keyword evidence="6" id="KW-0028">Amino-acid biosynthesis</keyword>
<evidence type="ECO:0000256" key="3">
    <source>
        <dbReference type="ARBA" id="ARBA00022723"/>
    </source>
</evidence>
<comment type="cofactor">
    <cofactor evidence="9">
        <name>Zn(2+)</name>
        <dbReference type="ChEBI" id="CHEBI:29105"/>
    </cofactor>
    <text evidence="9">Binds 1 zinc ion per subunit.</text>
</comment>
<evidence type="ECO:0000256" key="8">
    <source>
        <dbReference type="PIRSR" id="PIRSR000099-3"/>
    </source>
</evidence>
<feature type="binding site" evidence="8">
    <location>
        <position position="268"/>
    </location>
    <ligand>
        <name>substrate</name>
    </ligand>
</feature>
<dbReference type="Gene3D" id="3.40.50.1980">
    <property type="entry name" value="Nitrogenase molybdenum iron protein domain"/>
    <property type="match status" value="2"/>
</dbReference>
<dbReference type="GO" id="GO:0005737">
    <property type="term" value="C:cytoplasm"/>
    <property type="evidence" value="ECO:0007669"/>
    <property type="project" value="TreeGrafter"/>
</dbReference>
<dbReference type="EMBL" id="LT981265">
    <property type="protein sequence ID" value="SPC33384.1"/>
    <property type="molecule type" value="Genomic_DNA"/>
</dbReference>
<dbReference type="PANTHER" id="PTHR21256">
    <property type="entry name" value="HISTIDINOL DEHYDROGENASE HDH"/>
    <property type="match status" value="1"/>
</dbReference>
<dbReference type="FunFam" id="3.40.50.1980:FF:000001">
    <property type="entry name" value="Histidinol dehydrogenase"/>
    <property type="match status" value="1"/>
</dbReference>
<dbReference type="GO" id="GO:0051287">
    <property type="term" value="F:NAD binding"/>
    <property type="evidence" value="ECO:0007669"/>
    <property type="project" value="InterPro"/>
</dbReference>